<dbReference type="InParanoid" id="A0A263CYM2"/>
<accession>A0A263CYM2</accession>
<name>A0A263CYM2_9PSEU</name>
<dbReference type="Proteomes" id="UP000242444">
    <property type="component" value="Unassembled WGS sequence"/>
</dbReference>
<evidence type="ECO:0000313" key="2">
    <source>
        <dbReference type="EMBL" id="OZM70426.1"/>
    </source>
</evidence>
<gene>
    <name evidence="2" type="ORF">CFN78_25000</name>
</gene>
<protein>
    <recommendedName>
        <fullName evidence="1">Resolvase/invertase-type recombinase catalytic domain-containing protein</fullName>
    </recommendedName>
</protein>
<dbReference type="SMART" id="SM00857">
    <property type="entry name" value="Resolvase"/>
    <property type="match status" value="1"/>
</dbReference>
<dbReference type="CDD" id="cd00338">
    <property type="entry name" value="Ser_Recombinase"/>
    <property type="match status" value="1"/>
</dbReference>
<proteinExistence type="predicted"/>
<dbReference type="InterPro" id="IPR006119">
    <property type="entry name" value="Resolv_N"/>
</dbReference>
<dbReference type="Pfam" id="PF00239">
    <property type="entry name" value="Resolvase"/>
    <property type="match status" value="1"/>
</dbReference>
<dbReference type="GO" id="GO:0003677">
    <property type="term" value="F:DNA binding"/>
    <property type="evidence" value="ECO:0007669"/>
    <property type="project" value="InterPro"/>
</dbReference>
<dbReference type="InterPro" id="IPR036162">
    <property type="entry name" value="Resolvase-like_N_sf"/>
</dbReference>
<dbReference type="EMBL" id="NKYE01000020">
    <property type="protein sequence ID" value="OZM70426.1"/>
    <property type="molecule type" value="Genomic_DNA"/>
</dbReference>
<evidence type="ECO:0000259" key="1">
    <source>
        <dbReference type="SMART" id="SM00857"/>
    </source>
</evidence>
<organism evidence="2 3">
    <name type="scientific">Amycolatopsis antarctica</name>
    <dbReference type="NCBI Taxonomy" id="1854586"/>
    <lineage>
        <taxon>Bacteria</taxon>
        <taxon>Bacillati</taxon>
        <taxon>Actinomycetota</taxon>
        <taxon>Actinomycetes</taxon>
        <taxon>Pseudonocardiales</taxon>
        <taxon>Pseudonocardiaceae</taxon>
        <taxon>Amycolatopsis</taxon>
    </lineage>
</organism>
<dbReference type="GO" id="GO:0000150">
    <property type="term" value="F:DNA strand exchange activity"/>
    <property type="evidence" value="ECO:0007669"/>
    <property type="project" value="InterPro"/>
</dbReference>
<reference evidence="2 3" key="1">
    <citation type="submission" date="2017-07" db="EMBL/GenBank/DDBJ databases">
        <title>Amycolatopsis antarcticus sp. nov., isolated from the surface of an Antarcticus brown macroalga.</title>
        <authorList>
            <person name="Wang J."/>
            <person name="Leiva S."/>
            <person name="Huang J."/>
            <person name="Huang Y."/>
        </authorList>
    </citation>
    <scope>NUCLEOTIDE SEQUENCE [LARGE SCALE GENOMIC DNA]</scope>
    <source>
        <strain evidence="2 3">AU-G6</strain>
    </source>
</reference>
<comment type="caution">
    <text evidence="2">The sequence shown here is derived from an EMBL/GenBank/DDBJ whole genome shotgun (WGS) entry which is preliminary data.</text>
</comment>
<dbReference type="AlphaFoldDB" id="A0A263CYM2"/>
<keyword evidence="3" id="KW-1185">Reference proteome</keyword>
<feature type="domain" description="Resolvase/invertase-type recombinase catalytic" evidence="1">
    <location>
        <begin position="55"/>
        <end position="204"/>
    </location>
</feature>
<dbReference type="Gene3D" id="3.40.50.1390">
    <property type="entry name" value="Resolvase, N-terminal catalytic domain"/>
    <property type="match status" value="1"/>
</dbReference>
<dbReference type="SUPFAM" id="SSF53041">
    <property type="entry name" value="Resolvase-like"/>
    <property type="match status" value="1"/>
</dbReference>
<dbReference type="OrthoDB" id="4500247at2"/>
<evidence type="ECO:0000313" key="3">
    <source>
        <dbReference type="Proteomes" id="UP000242444"/>
    </source>
</evidence>
<sequence>MDERSGEGWPPHVRLPDTGCPVADHHLSTYLGRMNRSGRGKAGRRGRPVREVPVLDSYVRLSWNPNTEELEKIEDQLADNAKVIERTNERTNGRGVVRWTLGVETLGPPEGWERLLERVESGESDGIVVWHVDRLFRQPCDLERLIELGEQGFVIASAHGTRNLASADNRFILRIEVAQAAKSSGDKSRRVKRRFQTLRETGRKTGGRVRSGSTAMCR</sequence>